<protein>
    <recommendedName>
        <fullName evidence="5">YqgF/RNase H-like domain-containing protein</fullName>
    </recommendedName>
</protein>
<evidence type="ECO:0000256" key="4">
    <source>
        <dbReference type="ARBA" id="ARBA00022801"/>
    </source>
</evidence>
<dbReference type="Gene3D" id="3.30.420.140">
    <property type="entry name" value="YqgF/RNase H-like domain"/>
    <property type="match status" value="1"/>
</dbReference>
<dbReference type="CDD" id="cd16964">
    <property type="entry name" value="YqgF"/>
    <property type="match status" value="1"/>
</dbReference>
<dbReference type="PANTHER" id="PTHR33317:SF4">
    <property type="entry name" value="POLYNUCLEOTIDYL TRANSFERASE, RIBONUCLEASE H-LIKE SUPERFAMILY PROTEIN"/>
    <property type="match status" value="1"/>
</dbReference>
<dbReference type="PANTHER" id="PTHR33317">
    <property type="entry name" value="POLYNUCLEOTIDYL TRANSFERASE, RIBONUCLEASE H-LIKE SUPERFAMILY PROTEIN"/>
    <property type="match status" value="1"/>
</dbReference>
<evidence type="ECO:0000256" key="3">
    <source>
        <dbReference type="ARBA" id="ARBA00022722"/>
    </source>
</evidence>
<proteinExistence type="inferred from homology"/>
<evidence type="ECO:0000256" key="2">
    <source>
        <dbReference type="ARBA" id="ARBA00022517"/>
    </source>
</evidence>
<reference evidence="6" key="1">
    <citation type="submission" date="2018-05" db="EMBL/GenBank/DDBJ databases">
        <authorList>
            <person name="Lanie J.A."/>
            <person name="Ng W.-L."/>
            <person name="Kazmierczak K.M."/>
            <person name="Andrzejewski T.M."/>
            <person name="Davidsen T.M."/>
            <person name="Wayne K.J."/>
            <person name="Tettelin H."/>
            <person name="Glass J.I."/>
            <person name="Rusch D."/>
            <person name="Podicherti R."/>
            <person name="Tsui H.-C.T."/>
            <person name="Winkler M.E."/>
        </authorList>
    </citation>
    <scope>NUCLEOTIDE SEQUENCE</scope>
</reference>
<keyword evidence="2" id="KW-0690">Ribosome biogenesis</keyword>
<dbReference type="InterPro" id="IPR006641">
    <property type="entry name" value="YqgF/RNaseH-like_dom"/>
</dbReference>
<feature type="domain" description="YqgF/RNase H-like" evidence="5">
    <location>
        <begin position="23"/>
        <end position="129"/>
    </location>
</feature>
<keyword evidence="1" id="KW-0963">Cytoplasm</keyword>
<dbReference type="AlphaFoldDB" id="A0A382P3E2"/>
<dbReference type="GO" id="GO:0016787">
    <property type="term" value="F:hydrolase activity"/>
    <property type="evidence" value="ECO:0007669"/>
    <property type="project" value="UniProtKB-KW"/>
</dbReference>
<dbReference type="HAMAP" id="MF_00651">
    <property type="entry name" value="Nuclease_YqgF"/>
    <property type="match status" value="1"/>
</dbReference>
<keyword evidence="3" id="KW-0540">Nuclease</keyword>
<evidence type="ECO:0000259" key="5">
    <source>
        <dbReference type="SMART" id="SM00732"/>
    </source>
</evidence>
<keyword evidence="4" id="KW-0378">Hydrolase</keyword>
<organism evidence="6">
    <name type="scientific">marine metagenome</name>
    <dbReference type="NCBI Taxonomy" id="408172"/>
    <lineage>
        <taxon>unclassified sequences</taxon>
        <taxon>metagenomes</taxon>
        <taxon>ecological metagenomes</taxon>
    </lineage>
</organism>
<dbReference type="Pfam" id="PF03652">
    <property type="entry name" value="RuvX"/>
    <property type="match status" value="1"/>
</dbReference>
<evidence type="ECO:0000256" key="1">
    <source>
        <dbReference type="ARBA" id="ARBA00022490"/>
    </source>
</evidence>
<dbReference type="InterPro" id="IPR012337">
    <property type="entry name" value="RNaseH-like_sf"/>
</dbReference>
<dbReference type="GO" id="GO:0000967">
    <property type="term" value="P:rRNA 5'-end processing"/>
    <property type="evidence" value="ECO:0007669"/>
    <property type="project" value="TreeGrafter"/>
</dbReference>
<accession>A0A382P3E2</accession>
<dbReference type="SMART" id="SM00732">
    <property type="entry name" value="YqgFc"/>
    <property type="match status" value="1"/>
</dbReference>
<dbReference type="SUPFAM" id="SSF53098">
    <property type="entry name" value="Ribonuclease H-like"/>
    <property type="match status" value="1"/>
</dbReference>
<dbReference type="GO" id="GO:0004518">
    <property type="term" value="F:nuclease activity"/>
    <property type="evidence" value="ECO:0007669"/>
    <property type="project" value="UniProtKB-KW"/>
</dbReference>
<evidence type="ECO:0000313" key="6">
    <source>
        <dbReference type="EMBL" id="SVC67939.1"/>
    </source>
</evidence>
<name>A0A382P3E2_9ZZZZ</name>
<sequence>MADDPCIERLVDSAAVRSYARRVRLLGLDFGNKRVGLAVSDASGTLARPLRTITRTSSLEDFIRVLVDEIRGLQTDADGLGGVVVGLPRRLDGSASEQTVRVRAFADRLRSEIDLPLTFQDERLSSREAEGRLALRERDWRRRKKSIDAAAAAVILQDHLDQLNSCGTFE</sequence>
<dbReference type="InterPro" id="IPR037027">
    <property type="entry name" value="YqgF/RNaseH-like_dom_sf"/>
</dbReference>
<dbReference type="EMBL" id="UINC01104634">
    <property type="protein sequence ID" value="SVC67939.1"/>
    <property type="molecule type" value="Genomic_DNA"/>
</dbReference>
<dbReference type="GO" id="GO:0005829">
    <property type="term" value="C:cytosol"/>
    <property type="evidence" value="ECO:0007669"/>
    <property type="project" value="TreeGrafter"/>
</dbReference>
<gene>
    <name evidence="6" type="ORF">METZ01_LOCUS320793</name>
</gene>
<dbReference type="InterPro" id="IPR005227">
    <property type="entry name" value="YqgF"/>
</dbReference>
<dbReference type="NCBIfam" id="TIGR00250">
    <property type="entry name" value="RNAse_H_YqgF"/>
    <property type="match status" value="1"/>
</dbReference>